<organism evidence="2 3">
    <name type="scientific">Halanaerobium saccharolyticum</name>
    <dbReference type="NCBI Taxonomy" id="43595"/>
    <lineage>
        <taxon>Bacteria</taxon>
        <taxon>Bacillati</taxon>
        <taxon>Bacillota</taxon>
        <taxon>Clostridia</taxon>
        <taxon>Halanaerobiales</taxon>
        <taxon>Halanaerobiaceae</taxon>
        <taxon>Halanaerobium</taxon>
    </lineage>
</organism>
<gene>
    <name evidence="2" type="ORF">C8C77_12440</name>
</gene>
<dbReference type="OrthoDB" id="2082683at2"/>
<reference evidence="2 3" key="1">
    <citation type="submission" date="2019-03" db="EMBL/GenBank/DDBJ databases">
        <title>Subsurface microbial communities from deep shales in Ohio and West Virginia, USA.</title>
        <authorList>
            <person name="Wrighton K."/>
        </authorList>
    </citation>
    <scope>NUCLEOTIDE SEQUENCE [LARGE SCALE GENOMIC DNA]</scope>
    <source>
        <strain evidence="2 3">MSL9.2</strain>
    </source>
</reference>
<evidence type="ECO:0008006" key="4">
    <source>
        <dbReference type="Google" id="ProtNLM"/>
    </source>
</evidence>
<accession>A0A4R7YTH6</accession>
<evidence type="ECO:0000313" key="2">
    <source>
        <dbReference type="EMBL" id="TDW00925.1"/>
    </source>
</evidence>
<dbReference type="Proteomes" id="UP000294697">
    <property type="component" value="Unassembled WGS sequence"/>
</dbReference>
<dbReference type="RefSeq" id="WP_133960315.1">
    <property type="nucleotide sequence ID" value="NZ_SODA01000024.1"/>
</dbReference>
<dbReference type="EMBL" id="SODA01000024">
    <property type="protein sequence ID" value="TDW00925.1"/>
    <property type="molecule type" value="Genomic_DNA"/>
</dbReference>
<keyword evidence="1" id="KW-0732">Signal</keyword>
<name>A0A4R7YTH6_9FIRM</name>
<feature type="signal peptide" evidence="1">
    <location>
        <begin position="1"/>
        <end position="25"/>
    </location>
</feature>
<evidence type="ECO:0000256" key="1">
    <source>
        <dbReference type="SAM" id="SignalP"/>
    </source>
</evidence>
<proteinExistence type="predicted"/>
<feature type="chain" id="PRO_5020858263" description="Peptidase YpeB-like protein" evidence="1">
    <location>
        <begin position="26"/>
        <end position="265"/>
    </location>
</feature>
<evidence type="ECO:0000313" key="3">
    <source>
        <dbReference type="Proteomes" id="UP000294697"/>
    </source>
</evidence>
<protein>
    <recommendedName>
        <fullName evidence="4">Peptidase YpeB-like protein</fullName>
    </recommendedName>
</protein>
<dbReference type="AlphaFoldDB" id="A0A4R7YTH6"/>
<sequence>MFKNKIFIVLIALLLVAGIYSAVGAHSGSSNSNNMMGNGYNGQMNGFNNYPDNNQGNYGMMGPNGMMGMMGRGMGYGGMMRGYGQGTNRNIDYSLSALGMTEEEVKDLAVELVDRQFGSDYQISDIFIFNDSPYYISVVEKDSDQGVFELLFDPYRKVIYPEYGPNMMWNTENGMSYMMGWSAPVEENMMPRQEVLENAEKFAQANDFMIEDEGHQFPGYYTFHTADTNDNTTGMLSVNSYTGQVWYHNWHGDLAEVISVKEHQE</sequence>
<comment type="caution">
    <text evidence="2">The sequence shown here is derived from an EMBL/GenBank/DDBJ whole genome shotgun (WGS) entry which is preliminary data.</text>
</comment>